<dbReference type="SUPFAM" id="SSF54211">
    <property type="entry name" value="Ribosomal protein S5 domain 2-like"/>
    <property type="match status" value="1"/>
</dbReference>
<dbReference type="Gene3D" id="3.30.565.10">
    <property type="entry name" value="Histidine kinase-like ATPase, C-terminal domain"/>
    <property type="match status" value="1"/>
</dbReference>
<dbReference type="Proteomes" id="UP000051952">
    <property type="component" value="Unassembled WGS sequence"/>
</dbReference>
<feature type="binding site" evidence="5">
    <location>
        <begin position="149"/>
        <end position="154"/>
    </location>
    <ligand>
        <name>ATP</name>
        <dbReference type="ChEBI" id="CHEBI:30616"/>
    </ligand>
</feature>
<reference evidence="10" key="1">
    <citation type="submission" date="2015-09" db="EMBL/GenBank/DDBJ databases">
        <authorList>
            <consortium name="Pathogen Informatics"/>
        </authorList>
    </citation>
    <scope>NUCLEOTIDE SEQUENCE [LARGE SCALE GENOMIC DNA]</scope>
    <source>
        <strain evidence="10">Lake Konstanz</strain>
    </source>
</reference>
<feature type="binding site" evidence="5">
    <location>
        <position position="395"/>
    </location>
    <ligand>
        <name>ATP</name>
        <dbReference type="ChEBI" id="CHEBI:30616"/>
    </ligand>
</feature>
<feature type="binding site" evidence="5">
    <location>
        <position position="114"/>
    </location>
    <ligand>
        <name>ATP</name>
        <dbReference type="ChEBI" id="CHEBI:30616"/>
    </ligand>
</feature>
<keyword evidence="3 5" id="KW-0067">ATP-binding</keyword>
<dbReference type="GO" id="GO:0051082">
    <property type="term" value="F:unfolded protein binding"/>
    <property type="evidence" value="ECO:0007669"/>
    <property type="project" value="InterPro"/>
</dbReference>
<dbReference type="NCBIfam" id="NF003555">
    <property type="entry name" value="PRK05218.1"/>
    <property type="match status" value="1"/>
</dbReference>
<keyword evidence="10" id="KW-1185">Reference proteome</keyword>
<feature type="binding site" evidence="5">
    <location>
        <position position="59"/>
    </location>
    <ligand>
        <name>ATP</name>
        <dbReference type="ChEBI" id="CHEBI:30616"/>
    </ligand>
</feature>
<dbReference type="EMBL" id="CYKH01001118">
    <property type="protein sequence ID" value="CUI14452.1"/>
    <property type="molecule type" value="Genomic_DNA"/>
</dbReference>
<feature type="signal peptide" evidence="8">
    <location>
        <begin position="1"/>
        <end position="21"/>
    </location>
</feature>
<keyword evidence="6" id="KW-0175">Coiled coil</keyword>
<name>A0A0S4KLS2_BODSA</name>
<feature type="binding site" evidence="5">
    <location>
        <position position="109"/>
    </location>
    <ligand>
        <name>ATP</name>
        <dbReference type="ChEBI" id="CHEBI:30616"/>
    </ligand>
</feature>
<sequence length="764" mass="86903">MRLSLIFRIACVALLAFAIVGEESASGKGSPITFQAEVSKMLDILINSLYTNRNIFLREIISNASDALDKIRFFYLTTPREPTNANGEAPTMDIRIVVDREKRLFIMRDGGVGMTKEELAANLGSLGSSGTKRFLEKMKDSSDANFIGQFGVGFYSVFLVADKVRVASKHDDSEKQWVWESTGDGTFFLYEDERGNTLGRGSELTLELKKDADEYLDIDKVKEAIHKYSEFIHFPIYIQTTKTEKVKKAAEAESTEAKEDGDDEAPAEEKKVEEEEVVTHDWELINENKPIWTRKAVEITDAEYNSFFKSLTKDYDDPMFYTHFSAEGEVEFRSILFIPSHSNTNVFDTSVVQANIRLYVRRVFITDDFRDLLPRYLNFIKGVVDSDDLPLNVSREVLQESRILRVIKKKLVRKALAMIADIAASDKKLEAAKDDDEAAEAEEKKDDVTAGNKQLKASTYPKFWEEYGKNIRLGMIEDGSNRARLTKLLRYKSSKSDNKLISLQDYVDRMPESQKDIYYVSAESIEKIKQLPVLEDATNRNLEVLFMTDAIDEYVVGHVTDFAGKKLVNLAKEGVKFEDESKREKAIDAKRKEKYEPVLKYFKDLLGEQVTKVVLTKRKTSEPIILSSRQHDVTARMANIIRGQALGDAKQNEAQTAKRVMEINHLHPLIEEIFKRVKADDKDKVAEDVALVLFDTANLQNGFDIEDTLAFSRRMSRLLRQSVDIPADAAMLTEDVSEYEIEDNEDAEDDEAPKADADDDKEEL</sequence>
<feature type="compositionally biased region" description="Basic and acidic residues" evidence="7">
    <location>
        <begin position="249"/>
        <end position="258"/>
    </location>
</feature>
<keyword evidence="8" id="KW-0732">Signal</keyword>
<evidence type="ECO:0000256" key="1">
    <source>
        <dbReference type="ARBA" id="ARBA00008239"/>
    </source>
</evidence>
<gene>
    <name evidence="9" type="ORF">BSAL_88715</name>
</gene>
<dbReference type="InterPro" id="IPR037196">
    <property type="entry name" value="HSP90_C"/>
</dbReference>
<dbReference type="InterPro" id="IPR020568">
    <property type="entry name" value="Ribosomal_Su5_D2-typ_SF"/>
</dbReference>
<feature type="chain" id="PRO_5006623471" evidence="8">
    <location>
        <begin position="22"/>
        <end position="764"/>
    </location>
</feature>
<feature type="compositionally biased region" description="Acidic residues" evidence="7">
    <location>
        <begin position="735"/>
        <end position="764"/>
    </location>
</feature>
<dbReference type="Gene3D" id="1.20.120.790">
    <property type="entry name" value="Heat shock protein 90, C-terminal domain"/>
    <property type="match status" value="1"/>
</dbReference>
<feature type="region of interest" description="Disordered" evidence="7">
    <location>
        <begin position="734"/>
        <end position="764"/>
    </location>
</feature>
<dbReference type="PANTHER" id="PTHR11528">
    <property type="entry name" value="HEAT SHOCK PROTEIN 90 FAMILY MEMBER"/>
    <property type="match status" value="1"/>
</dbReference>
<dbReference type="PRINTS" id="PR00775">
    <property type="entry name" value="HEATSHOCK90"/>
</dbReference>
<dbReference type="FunFam" id="3.30.565.10:FF:000005">
    <property type="entry name" value="Heat shock protein 90"/>
    <property type="match status" value="1"/>
</dbReference>
<dbReference type="InterPro" id="IPR001404">
    <property type="entry name" value="Hsp90_fam"/>
</dbReference>
<dbReference type="Pfam" id="PF00183">
    <property type="entry name" value="HSP90"/>
    <property type="match status" value="1"/>
</dbReference>
<feature type="binding site" evidence="5">
    <location>
        <begin position="129"/>
        <end position="130"/>
    </location>
    <ligand>
        <name>ATP</name>
        <dbReference type="ChEBI" id="CHEBI:30616"/>
    </ligand>
</feature>
<dbReference type="SUPFAM" id="SSF55874">
    <property type="entry name" value="ATPase domain of HSP90 chaperone/DNA topoisomerase II/histidine kinase"/>
    <property type="match status" value="1"/>
</dbReference>
<dbReference type="GO" id="GO:0140662">
    <property type="term" value="F:ATP-dependent protein folding chaperone"/>
    <property type="evidence" value="ECO:0007669"/>
    <property type="project" value="InterPro"/>
</dbReference>
<dbReference type="FunFam" id="3.40.50.11260:FF:000005">
    <property type="entry name" value="Heat shock protein 90"/>
    <property type="match status" value="1"/>
</dbReference>
<keyword evidence="9" id="KW-0346">Stress response</keyword>
<keyword evidence="4" id="KW-0143">Chaperone</keyword>
<dbReference type="GO" id="GO:0005524">
    <property type="term" value="F:ATP binding"/>
    <property type="evidence" value="ECO:0007669"/>
    <property type="project" value="UniProtKB-KW"/>
</dbReference>
<evidence type="ECO:0000313" key="10">
    <source>
        <dbReference type="Proteomes" id="UP000051952"/>
    </source>
</evidence>
<organism evidence="9 10">
    <name type="scientific">Bodo saltans</name>
    <name type="common">Flagellated protozoan</name>
    <dbReference type="NCBI Taxonomy" id="75058"/>
    <lineage>
        <taxon>Eukaryota</taxon>
        <taxon>Discoba</taxon>
        <taxon>Euglenozoa</taxon>
        <taxon>Kinetoplastea</taxon>
        <taxon>Metakinetoplastina</taxon>
        <taxon>Eubodonida</taxon>
        <taxon>Bodonidae</taxon>
        <taxon>Bodo</taxon>
    </lineage>
</organism>
<proteinExistence type="inferred from homology"/>
<dbReference type="GO" id="GO:0016887">
    <property type="term" value="F:ATP hydrolysis activity"/>
    <property type="evidence" value="ECO:0007669"/>
    <property type="project" value="InterPro"/>
</dbReference>
<dbReference type="OrthoDB" id="5426351at2759"/>
<feature type="region of interest" description="Disordered" evidence="7">
    <location>
        <begin position="249"/>
        <end position="272"/>
    </location>
</feature>
<dbReference type="Gene3D" id="3.40.50.11260">
    <property type="match status" value="1"/>
</dbReference>
<protein>
    <submittedName>
        <fullName evidence="9">Heat shock protein 90, putative</fullName>
    </submittedName>
</protein>
<dbReference type="SUPFAM" id="SSF110942">
    <property type="entry name" value="HSP90 C-terminal domain"/>
    <property type="match status" value="1"/>
</dbReference>
<evidence type="ECO:0000256" key="2">
    <source>
        <dbReference type="ARBA" id="ARBA00022741"/>
    </source>
</evidence>
<dbReference type="HAMAP" id="MF_00505">
    <property type="entry name" value="HSP90"/>
    <property type="match status" value="1"/>
</dbReference>
<dbReference type="VEuPathDB" id="TriTrypDB:BSAL_88715"/>
<evidence type="ECO:0000256" key="8">
    <source>
        <dbReference type="SAM" id="SignalP"/>
    </source>
</evidence>
<accession>A0A0S4KLS2</accession>
<keyword evidence="2 5" id="KW-0547">Nucleotide-binding</keyword>
<evidence type="ECO:0000256" key="3">
    <source>
        <dbReference type="ARBA" id="ARBA00022840"/>
    </source>
</evidence>
<evidence type="ECO:0000256" key="6">
    <source>
        <dbReference type="SAM" id="Coils"/>
    </source>
</evidence>
<evidence type="ECO:0000256" key="4">
    <source>
        <dbReference type="ARBA" id="ARBA00023186"/>
    </source>
</evidence>
<dbReference type="InterPro" id="IPR020575">
    <property type="entry name" value="Hsp90_N"/>
</dbReference>
<dbReference type="CDD" id="cd16927">
    <property type="entry name" value="HATPase_Hsp90-like"/>
    <property type="match status" value="1"/>
</dbReference>
<dbReference type="InterPro" id="IPR036890">
    <property type="entry name" value="HATPase_C_sf"/>
</dbReference>
<evidence type="ECO:0000256" key="5">
    <source>
        <dbReference type="PIRSR" id="PIRSR002583-1"/>
    </source>
</evidence>
<feature type="coiled-coil region" evidence="6">
    <location>
        <begin position="422"/>
        <end position="458"/>
    </location>
</feature>
<evidence type="ECO:0000256" key="7">
    <source>
        <dbReference type="SAM" id="MobiDB-lite"/>
    </source>
</evidence>
<dbReference type="OMA" id="QFGKHIR"/>
<feature type="binding site" evidence="5">
    <location>
        <position position="122"/>
    </location>
    <ligand>
        <name>ATP</name>
        <dbReference type="ChEBI" id="CHEBI:30616"/>
    </ligand>
</feature>
<evidence type="ECO:0000313" key="9">
    <source>
        <dbReference type="EMBL" id="CUI14452.1"/>
    </source>
</evidence>
<dbReference type="Pfam" id="PF13589">
    <property type="entry name" value="HATPase_c_3"/>
    <property type="match status" value="1"/>
</dbReference>
<comment type="similarity">
    <text evidence="1">Belongs to the heat shock protein 90 family.</text>
</comment>
<dbReference type="Gene3D" id="3.30.230.80">
    <property type="match status" value="1"/>
</dbReference>
<dbReference type="AlphaFoldDB" id="A0A0S4KLS2"/>
<dbReference type="PIRSF" id="PIRSF002583">
    <property type="entry name" value="Hsp90"/>
    <property type="match status" value="1"/>
</dbReference>
<feature type="binding site" evidence="5">
    <location>
        <position position="63"/>
    </location>
    <ligand>
        <name>ATP</name>
        <dbReference type="ChEBI" id="CHEBI:30616"/>
    </ligand>
</feature>